<dbReference type="OrthoDB" id="3046149at2759"/>
<evidence type="ECO:0000313" key="3">
    <source>
        <dbReference type="Proteomes" id="UP000184267"/>
    </source>
</evidence>
<feature type="region of interest" description="Disordered" evidence="1">
    <location>
        <begin position="44"/>
        <end position="70"/>
    </location>
</feature>
<feature type="region of interest" description="Disordered" evidence="1">
    <location>
        <begin position="108"/>
        <end position="136"/>
    </location>
</feature>
<dbReference type="AlphaFoldDB" id="A0A1M2W1G6"/>
<gene>
    <name evidence="2" type="ORF">TRAPUB_9801</name>
</gene>
<evidence type="ECO:0000313" key="2">
    <source>
        <dbReference type="EMBL" id="OJT13612.1"/>
    </source>
</evidence>
<sequence>MPNQQVWILFHWVGSKVYINSTLSMLNFRNTHRGRGVPEEASLNQHAHDSDGHSGTITTRSGASGGQLDTSLSVHFNVPTESKGGAEAMNIELDMVATQGEVASYGDVDIGDSEKVETASGAAFGGPSKRRDIEEE</sequence>
<dbReference type="EMBL" id="MNAD01000375">
    <property type="protein sequence ID" value="OJT13612.1"/>
    <property type="molecule type" value="Genomic_DNA"/>
</dbReference>
<name>A0A1M2W1G6_TRAPU</name>
<dbReference type="Proteomes" id="UP000184267">
    <property type="component" value="Unassembled WGS sequence"/>
</dbReference>
<comment type="caution">
    <text evidence="2">The sequence shown here is derived from an EMBL/GenBank/DDBJ whole genome shotgun (WGS) entry which is preliminary data.</text>
</comment>
<keyword evidence="3" id="KW-1185">Reference proteome</keyword>
<protein>
    <submittedName>
        <fullName evidence="2">Uncharacterized protein</fullName>
    </submittedName>
</protein>
<accession>A0A1M2W1G6</accession>
<organism evidence="2 3">
    <name type="scientific">Trametes pubescens</name>
    <name type="common">White-rot fungus</name>
    <dbReference type="NCBI Taxonomy" id="154538"/>
    <lineage>
        <taxon>Eukaryota</taxon>
        <taxon>Fungi</taxon>
        <taxon>Dikarya</taxon>
        <taxon>Basidiomycota</taxon>
        <taxon>Agaricomycotina</taxon>
        <taxon>Agaricomycetes</taxon>
        <taxon>Polyporales</taxon>
        <taxon>Polyporaceae</taxon>
        <taxon>Trametes</taxon>
    </lineage>
</organism>
<proteinExistence type="predicted"/>
<evidence type="ECO:0000256" key="1">
    <source>
        <dbReference type="SAM" id="MobiDB-lite"/>
    </source>
</evidence>
<reference evidence="2 3" key="1">
    <citation type="submission" date="2016-10" db="EMBL/GenBank/DDBJ databases">
        <title>Genome sequence of the basidiomycete white-rot fungus Trametes pubescens.</title>
        <authorList>
            <person name="Makela M.R."/>
            <person name="Granchi Z."/>
            <person name="Peng M."/>
            <person name="De Vries R.P."/>
            <person name="Grigoriev I."/>
            <person name="Riley R."/>
            <person name="Hilden K."/>
        </authorList>
    </citation>
    <scope>NUCLEOTIDE SEQUENCE [LARGE SCALE GENOMIC DNA]</scope>
    <source>
        <strain evidence="2 3">FBCC735</strain>
    </source>
</reference>
<feature type="compositionally biased region" description="Polar residues" evidence="1">
    <location>
        <begin position="53"/>
        <end position="70"/>
    </location>
</feature>
<dbReference type="STRING" id="154538.A0A1M2W1G6"/>